<dbReference type="PROSITE" id="PS50005">
    <property type="entry name" value="TPR"/>
    <property type="match status" value="5"/>
</dbReference>
<evidence type="ECO:0000256" key="10">
    <source>
        <dbReference type="ARBA" id="ARBA00022803"/>
    </source>
</evidence>
<dbReference type="Proteomes" id="UP000291343">
    <property type="component" value="Unassembled WGS sequence"/>
</dbReference>
<dbReference type="GO" id="GO:0004169">
    <property type="term" value="F:dolichyl-phosphate-mannose-protein mannosyltransferase activity"/>
    <property type="evidence" value="ECO:0007669"/>
    <property type="project" value="UniProtKB-EC"/>
</dbReference>
<dbReference type="Pfam" id="PF08409">
    <property type="entry name" value="TMTC_DUF1736"/>
    <property type="match status" value="1"/>
</dbReference>
<dbReference type="SMART" id="SM00028">
    <property type="entry name" value="TPR"/>
    <property type="match status" value="7"/>
</dbReference>
<evidence type="ECO:0000313" key="20">
    <source>
        <dbReference type="Proteomes" id="UP000291343"/>
    </source>
</evidence>
<dbReference type="FunCoup" id="A0A482WSY3">
    <property type="interactions" value="91"/>
</dbReference>
<dbReference type="Pfam" id="PF13432">
    <property type="entry name" value="TPR_16"/>
    <property type="match status" value="2"/>
</dbReference>
<evidence type="ECO:0000256" key="6">
    <source>
        <dbReference type="ARBA" id="ARBA00012839"/>
    </source>
</evidence>
<feature type="repeat" description="TPR" evidence="16">
    <location>
        <begin position="587"/>
        <end position="620"/>
    </location>
</feature>
<dbReference type="SMR" id="A0A482WSY3"/>
<dbReference type="Pfam" id="PF00515">
    <property type="entry name" value="TPR_1"/>
    <property type="match status" value="1"/>
</dbReference>
<evidence type="ECO:0000256" key="17">
    <source>
        <dbReference type="SAM" id="Phobius"/>
    </source>
</evidence>
<dbReference type="AlphaFoldDB" id="A0A482WSY3"/>
<comment type="pathway">
    <text evidence="4">Protein modification; protein glycosylation.</text>
</comment>
<feature type="repeat" description="TPR" evidence="16">
    <location>
        <begin position="474"/>
        <end position="507"/>
    </location>
</feature>
<reference evidence="19 20" key="1">
    <citation type="journal article" date="2017" name="Gigascience">
        <title>Genome sequence of the small brown planthopper, Laodelphax striatellus.</title>
        <authorList>
            <person name="Zhu J."/>
            <person name="Jiang F."/>
            <person name="Wang X."/>
            <person name="Yang P."/>
            <person name="Bao Y."/>
            <person name="Zhao W."/>
            <person name="Wang W."/>
            <person name="Lu H."/>
            <person name="Wang Q."/>
            <person name="Cui N."/>
            <person name="Li J."/>
            <person name="Chen X."/>
            <person name="Luo L."/>
            <person name="Yu J."/>
            <person name="Kang L."/>
            <person name="Cui F."/>
        </authorList>
    </citation>
    <scope>NUCLEOTIDE SEQUENCE [LARGE SCALE GENOMIC DNA]</scope>
    <source>
        <strain evidence="19">Lst14</strain>
    </source>
</reference>
<evidence type="ECO:0000313" key="19">
    <source>
        <dbReference type="EMBL" id="RZF36725.1"/>
    </source>
</evidence>
<comment type="function">
    <text evidence="1">Transfers mannosyl residues to the hydroxyl group of serine or threonine residues.</text>
</comment>
<feature type="transmembrane region" description="Helical" evidence="17">
    <location>
        <begin position="270"/>
        <end position="289"/>
    </location>
</feature>
<dbReference type="Gene3D" id="1.25.40.10">
    <property type="entry name" value="Tetratricopeptide repeat domain"/>
    <property type="match status" value="3"/>
</dbReference>
<feature type="transmembrane region" description="Helical" evidence="17">
    <location>
        <begin position="310"/>
        <end position="330"/>
    </location>
</feature>
<accession>A0A482WSY3</accession>
<comment type="catalytic activity">
    <reaction evidence="14">
        <text>a di-trans,poly-cis-dolichyl beta-D-mannosyl phosphate + L-threonyl-[protein] = 3-O-(alpha-D-mannosyl)-L-threonyl-[protein] + a di-trans,poly-cis-dolichyl phosphate + H(+)</text>
        <dbReference type="Rhea" id="RHEA:53396"/>
        <dbReference type="Rhea" id="RHEA-COMP:11060"/>
        <dbReference type="Rhea" id="RHEA-COMP:13547"/>
        <dbReference type="Rhea" id="RHEA-COMP:19498"/>
        <dbReference type="Rhea" id="RHEA-COMP:19501"/>
        <dbReference type="ChEBI" id="CHEBI:15378"/>
        <dbReference type="ChEBI" id="CHEBI:30013"/>
        <dbReference type="ChEBI" id="CHEBI:57683"/>
        <dbReference type="ChEBI" id="CHEBI:58211"/>
        <dbReference type="ChEBI" id="CHEBI:137323"/>
        <dbReference type="EC" id="2.4.1.109"/>
    </reaction>
</comment>
<evidence type="ECO:0000256" key="9">
    <source>
        <dbReference type="ARBA" id="ARBA00022737"/>
    </source>
</evidence>
<feature type="transmembrane region" description="Helical" evidence="17">
    <location>
        <begin position="219"/>
        <end position="238"/>
    </location>
</feature>
<organism evidence="19 20">
    <name type="scientific">Laodelphax striatellus</name>
    <name type="common">Small brown planthopper</name>
    <name type="synonym">Delphax striatella</name>
    <dbReference type="NCBI Taxonomy" id="195883"/>
    <lineage>
        <taxon>Eukaryota</taxon>
        <taxon>Metazoa</taxon>
        <taxon>Ecdysozoa</taxon>
        <taxon>Arthropoda</taxon>
        <taxon>Hexapoda</taxon>
        <taxon>Insecta</taxon>
        <taxon>Pterygota</taxon>
        <taxon>Neoptera</taxon>
        <taxon>Paraneoptera</taxon>
        <taxon>Hemiptera</taxon>
        <taxon>Auchenorrhyncha</taxon>
        <taxon>Fulgoroidea</taxon>
        <taxon>Delphacidae</taxon>
        <taxon>Criomorphinae</taxon>
        <taxon>Laodelphax</taxon>
    </lineage>
</organism>
<feature type="transmembrane region" description="Helical" evidence="17">
    <location>
        <begin position="135"/>
        <end position="155"/>
    </location>
</feature>
<keyword evidence="7" id="KW-0808">Transferase</keyword>
<comment type="catalytic activity">
    <reaction evidence="15">
        <text>a di-trans,poly-cis-dolichyl beta-D-mannosyl phosphate + L-seryl-[protein] = 3-O-(alpha-D-mannosyl)-L-seryl-[protein] + a di-trans,poly-cis-dolichyl phosphate + H(+)</text>
        <dbReference type="Rhea" id="RHEA:17377"/>
        <dbReference type="Rhea" id="RHEA-COMP:9863"/>
        <dbReference type="Rhea" id="RHEA-COMP:13546"/>
        <dbReference type="Rhea" id="RHEA-COMP:19498"/>
        <dbReference type="Rhea" id="RHEA-COMP:19501"/>
        <dbReference type="ChEBI" id="CHEBI:15378"/>
        <dbReference type="ChEBI" id="CHEBI:29999"/>
        <dbReference type="ChEBI" id="CHEBI:57683"/>
        <dbReference type="ChEBI" id="CHEBI:58211"/>
        <dbReference type="ChEBI" id="CHEBI:137321"/>
        <dbReference type="EC" id="2.4.1.109"/>
    </reaction>
</comment>
<proteinExistence type="inferred from homology"/>
<evidence type="ECO:0000256" key="2">
    <source>
        <dbReference type="ARBA" id="ARBA00004141"/>
    </source>
</evidence>
<dbReference type="STRING" id="195883.A0A482WSY3"/>
<dbReference type="GO" id="GO:0005789">
    <property type="term" value="C:endoplasmic reticulum membrane"/>
    <property type="evidence" value="ECO:0007669"/>
    <property type="project" value="TreeGrafter"/>
</dbReference>
<evidence type="ECO:0000256" key="11">
    <source>
        <dbReference type="ARBA" id="ARBA00022824"/>
    </source>
</evidence>
<dbReference type="InterPro" id="IPR052384">
    <property type="entry name" value="TMTC_O-mannosyltransferase"/>
</dbReference>
<feature type="transmembrane region" description="Helical" evidence="17">
    <location>
        <begin position="408"/>
        <end position="428"/>
    </location>
</feature>
<keyword evidence="10 16" id="KW-0802">TPR repeat</keyword>
<dbReference type="Pfam" id="PF13414">
    <property type="entry name" value="TPR_11"/>
    <property type="match status" value="1"/>
</dbReference>
<keyword evidence="9" id="KW-0677">Repeat</keyword>
<sequence length="815" mass="91227">MNLDAIICFISAVIYHNTLDAGFVYDDSRAILSNPDVHGSTPWKGVWTNDFWGTPLTSSGSHGSYRPLCVLSFRATYWACGFKPWGYHALNILLHSLATGLVLKVGRRLLPCRGANAAGMLFAVHPIHSEAVAGIVGRADLLACVFFLLSFLAYLKHVQFRDARAVSATPRTQKPSQNFKKRHYFTALCRDLLPTTRRKCLLLSRSSDLSSWEPHCDSWLAWGFLLASILLAALAMLSKETGITVLALCAVFELSRLRTWPPSLLSRRSVSLISLGAAVLVLVCLRLHVMGMRPPSFASCDNPTARTSSWLVRLLTFLYLPAFNFKLLLWPQWLSYDWSMEAIPRVSSIFDPRNLITIAVYTLLFRCLKLGSTFKNKSLLMCLAFLIIPFLPATNLFFYVGFVVAERVLYIPSVGFCFLVGLGYHLLLKKADFKLIRLCFVMMLVVLGARTHHRNRDWTDEESLYRSGIPINPPKSWGNLGSVLSSQGRMEEAEYAFRKALEFRPNMADVHYNLGILQQGKGQYNEAIVSYQMAIKFRPSLALAHLNLGQLLASRGRCEEAEAVLRRCSQLDGAGLKDQRTHYNTRISALVHLGRMLSDRGHHSRAVDVYREAVHSMPEHYQPQTLYNLLGEELGKMGNHEEAERWFKAALDASPDHVPAHLTYGKLLAKNRTRAMEAELWFKKAQQLAPSDPAVYTHFGDFLGGLERHVEAAKVLLRGAEMVSASQQLPLVSAAATALRQAGRLSHAESIYRRALALNPKDATSHSNLGAILHLNGKYPEAAEAYREALRLHPNDATTLSNLRKLRSLMNNPVT</sequence>
<protein>
    <recommendedName>
        <fullName evidence="6">dolichyl-phosphate-mannose--protein mannosyltransferase</fullName>
        <ecNumber evidence="6">2.4.1.109</ecNumber>
    </recommendedName>
</protein>
<feature type="repeat" description="TPR" evidence="16">
    <location>
        <begin position="763"/>
        <end position="796"/>
    </location>
</feature>
<dbReference type="PROSITE" id="PS50293">
    <property type="entry name" value="TPR_REGION"/>
    <property type="match status" value="3"/>
</dbReference>
<evidence type="ECO:0000259" key="18">
    <source>
        <dbReference type="Pfam" id="PF08409"/>
    </source>
</evidence>
<dbReference type="PANTHER" id="PTHR44216">
    <property type="entry name" value="PROTEIN O-MANNOSYL-TRANSFERASE TMTC2"/>
    <property type="match status" value="1"/>
</dbReference>
<keyword evidence="20" id="KW-1185">Reference proteome</keyword>
<dbReference type="InterPro" id="IPR011990">
    <property type="entry name" value="TPR-like_helical_dom_sf"/>
</dbReference>
<keyword evidence="11" id="KW-0256">Endoplasmic reticulum</keyword>
<dbReference type="SUPFAM" id="SSF48452">
    <property type="entry name" value="TPR-like"/>
    <property type="match status" value="2"/>
</dbReference>
<comment type="caution">
    <text evidence="19">The sequence shown here is derived from an EMBL/GenBank/DDBJ whole genome shotgun (WGS) entry which is preliminary data.</text>
</comment>
<name>A0A482WSY3_LAOST</name>
<evidence type="ECO:0000256" key="8">
    <source>
        <dbReference type="ARBA" id="ARBA00022692"/>
    </source>
</evidence>
<keyword evidence="8 17" id="KW-0812">Transmembrane</keyword>
<gene>
    <name evidence="19" type="ORF">LSTR_LSTR005038</name>
</gene>
<evidence type="ECO:0000256" key="1">
    <source>
        <dbReference type="ARBA" id="ARBA00003582"/>
    </source>
</evidence>
<comment type="subcellular location">
    <subcellularLocation>
        <location evidence="3">Endoplasmic reticulum</location>
    </subcellularLocation>
    <subcellularLocation>
        <location evidence="2">Membrane</location>
        <topology evidence="2">Multi-pass membrane protein</topology>
    </subcellularLocation>
</comment>
<dbReference type="OrthoDB" id="1658288at2759"/>
<dbReference type="UniPathway" id="UPA00378"/>
<feature type="repeat" description="TPR" evidence="16">
    <location>
        <begin position="624"/>
        <end position="657"/>
    </location>
</feature>
<keyword evidence="13 17" id="KW-0472">Membrane</keyword>
<evidence type="ECO:0000256" key="5">
    <source>
        <dbReference type="ARBA" id="ARBA00007882"/>
    </source>
</evidence>
<keyword evidence="12 17" id="KW-1133">Transmembrane helix</keyword>
<dbReference type="InParanoid" id="A0A482WSY3"/>
<comment type="similarity">
    <text evidence="5">Belongs to the TMTC family.</text>
</comment>
<dbReference type="InterPro" id="IPR019734">
    <property type="entry name" value="TPR_rpt"/>
</dbReference>
<dbReference type="PANTHER" id="PTHR44216:SF3">
    <property type="entry name" value="PROTEIN O-MANNOSYL-TRANSFERASE TMTC2"/>
    <property type="match status" value="1"/>
</dbReference>
<evidence type="ECO:0000256" key="7">
    <source>
        <dbReference type="ARBA" id="ARBA00022679"/>
    </source>
</evidence>
<dbReference type="EMBL" id="QKKF02025899">
    <property type="protein sequence ID" value="RZF36725.1"/>
    <property type="molecule type" value="Genomic_DNA"/>
</dbReference>
<evidence type="ECO:0000256" key="13">
    <source>
        <dbReference type="ARBA" id="ARBA00023136"/>
    </source>
</evidence>
<feature type="transmembrane region" description="Helical" evidence="17">
    <location>
        <begin position="380"/>
        <end position="402"/>
    </location>
</feature>
<evidence type="ECO:0000256" key="16">
    <source>
        <dbReference type="PROSITE-ProRule" id="PRU00339"/>
    </source>
</evidence>
<feature type="repeat" description="TPR" evidence="16">
    <location>
        <begin position="508"/>
        <end position="541"/>
    </location>
</feature>
<evidence type="ECO:0000256" key="4">
    <source>
        <dbReference type="ARBA" id="ARBA00004922"/>
    </source>
</evidence>
<evidence type="ECO:0000256" key="3">
    <source>
        <dbReference type="ARBA" id="ARBA00004240"/>
    </source>
</evidence>
<evidence type="ECO:0000256" key="15">
    <source>
        <dbReference type="ARBA" id="ARBA00045102"/>
    </source>
</evidence>
<feature type="domain" description="DUF1736" evidence="18">
    <location>
        <begin position="293"/>
        <end position="364"/>
    </location>
</feature>
<evidence type="ECO:0000256" key="14">
    <source>
        <dbReference type="ARBA" id="ARBA00045085"/>
    </source>
</evidence>
<evidence type="ECO:0000256" key="12">
    <source>
        <dbReference type="ARBA" id="ARBA00022989"/>
    </source>
</evidence>
<dbReference type="EC" id="2.4.1.109" evidence="6"/>
<dbReference type="InterPro" id="IPR013618">
    <property type="entry name" value="TMTC_DUF1736"/>
</dbReference>